<dbReference type="AlphaFoldDB" id="A0ABD5STE6"/>
<dbReference type="Proteomes" id="UP001596383">
    <property type="component" value="Unassembled WGS sequence"/>
</dbReference>
<proteinExistence type="predicted"/>
<name>A0ABD5STE6_9EURY</name>
<dbReference type="EMBL" id="JBHSWV010000521">
    <property type="protein sequence ID" value="MFC6768294.1"/>
    <property type="molecule type" value="Genomic_DNA"/>
</dbReference>
<gene>
    <name evidence="1" type="ORF">ACFQE6_25815</name>
</gene>
<evidence type="ECO:0000313" key="2">
    <source>
        <dbReference type="Proteomes" id="UP001596383"/>
    </source>
</evidence>
<accession>A0ABD5STE6</accession>
<dbReference type="RefSeq" id="WP_273741092.1">
    <property type="nucleotide sequence ID" value="NZ_JAQIVI010000521.1"/>
</dbReference>
<sequence length="55" mass="6286">MRDPQEDLFLVEALAEHHTDRMDGQPERASRAWALAGEIATSHGLEMENVLRKQK</sequence>
<evidence type="ECO:0000313" key="1">
    <source>
        <dbReference type="EMBL" id="MFC6768294.1"/>
    </source>
</evidence>
<protein>
    <submittedName>
        <fullName evidence="1">Uncharacterized protein</fullName>
    </submittedName>
</protein>
<reference evidence="1 2" key="1">
    <citation type="journal article" date="2019" name="Int. J. Syst. Evol. Microbiol.">
        <title>The Global Catalogue of Microorganisms (GCM) 10K type strain sequencing project: providing services to taxonomists for standard genome sequencing and annotation.</title>
        <authorList>
            <consortium name="The Broad Institute Genomics Platform"/>
            <consortium name="The Broad Institute Genome Sequencing Center for Infectious Disease"/>
            <person name="Wu L."/>
            <person name="Ma J."/>
        </authorList>
    </citation>
    <scope>NUCLEOTIDE SEQUENCE [LARGE SCALE GENOMIC DNA]</scope>
    <source>
        <strain evidence="1 2">LMG 29247</strain>
    </source>
</reference>
<comment type="caution">
    <text evidence="1">The sequence shown here is derived from an EMBL/GenBank/DDBJ whole genome shotgun (WGS) entry which is preliminary data.</text>
</comment>
<keyword evidence="2" id="KW-1185">Reference proteome</keyword>
<organism evidence="1 2">
    <name type="scientific">Natrinema soli</name>
    <dbReference type="NCBI Taxonomy" id="1930624"/>
    <lineage>
        <taxon>Archaea</taxon>
        <taxon>Methanobacteriati</taxon>
        <taxon>Methanobacteriota</taxon>
        <taxon>Stenosarchaea group</taxon>
        <taxon>Halobacteria</taxon>
        <taxon>Halobacteriales</taxon>
        <taxon>Natrialbaceae</taxon>
        <taxon>Natrinema</taxon>
    </lineage>
</organism>